<dbReference type="Proteomes" id="UP000509367">
    <property type="component" value="Chromosome"/>
</dbReference>
<evidence type="ECO:0000313" key="4">
    <source>
        <dbReference type="EMBL" id="QKV18368.1"/>
    </source>
</evidence>
<accession>A0A6N1VCI0</accession>
<comment type="similarity">
    <text evidence="2">Belongs to the virb1 family.</text>
</comment>
<dbReference type="InterPro" id="IPR023346">
    <property type="entry name" value="Lysozyme-like_dom_sf"/>
</dbReference>
<comment type="similarity">
    <text evidence="1">Belongs to the transglycosylase Slt family.</text>
</comment>
<evidence type="ECO:0000313" key="5">
    <source>
        <dbReference type="Proteomes" id="UP000509367"/>
    </source>
</evidence>
<proteinExistence type="inferred from homology"/>
<dbReference type="RefSeq" id="WP_175276262.1">
    <property type="nucleotide sequence ID" value="NZ_CP054836.1"/>
</dbReference>
<protein>
    <submittedName>
        <fullName evidence="4">Transglycosylase SLT domain-containing protein</fullName>
    </submittedName>
</protein>
<sequence>MSRHAAIGTLVLVSLAIAGCQTTGNEDVEPLAYAGKAGIGKSAKPYGDIIAKYASEYGVPEDLAHAVVFTESAYRADARGRAGEIGLMQLKLATARGVGYKGSAKGLYDPETNIAYGMKYLARAYELSGGTTCGTILKYNAGHAAKRMNPVSKAYCEKVAKLID</sequence>
<dbReference type="AlphaFoldDB" id="A0A6N1VCI0"/>
<organism evidence="4 5">
    <name type="scientific">Oricola thermophila</name>
    <dbReference type="NCBI Taxonomy" id="2742145"/>
    <lineage>
        <taxon>Bacteria</taxon>
        <taxon>Pseudomonadati</taxon>
        <taxon>Pseudomonadota</taxon>
        <taxon>Alphaproteobacteria</taxon>
        <taxon>Hyphomicrobiales</taxon>
        <taxon>Ahrensiaceae</taxon>
        <taxon>Oricola</taxon>
    </lineage>
</organism>
<evidence type="ECO:0000256" key="2">
    <source>
        <dbReference type="ARBA" id="ARBA00009387"/>
    </source>
</evidence>
<keyword evidence="5" id="KW-1185">Reference proteome</keyword>
<dbReference type="PROSITE" id="PS51257">
    <property type="entry name" value="PROKAR_LIPOPROTEIN"/>
    <property type="match status" value="1"/>
</dbReference>
<name>A0A6N1VCI0_9HYPH</name>
<reference evidence="4 5" key="1">
    <citation type="submission" date="2020-06" db="EMBL/GenBank/DDBJ databases">
        <title>Oricola thermophila sp. nov. isolated from a tidal sediments.</title>
        <authorList>
            <person name="Kwon K.K."/>
            <person name="Yang S.-H."/>
            <person name="Park M.-J."/>
        </authorList>
    </citation>
    <scope>NUCLEOTIDE SEQUENCE [LARGE SCALE GENOMIC DNA]</scope>
    <source>
        <strain evidence="4 5">MEBiC13590</strain>
    </source>
</reference>
<dbReference type="PANTHER" id="PTHR37423:SF2">
    <property type="entry name" value="MEMBRANE-BOUND LYTIC MUREIN TRANSGLYCOSYLASE C"/>
    <property type="match status" value="1"/>
</dbReference>
<feature type="domain" description="Transglycosylase SLT" evidence="3">
    <location>
        <begin position="49"/>
        <end position="147"/>
    </location>
</feature>
<evidence type="ECO:0000256" key="1">
    <source>
        <dbReference type="ARBA" id="ARBA00007734"/>
    </source>
</evidence>
<dbReference type="EMBL" id="CP054836">
    <property type="protein sequence ID" value="QKV18368.1"/>
    <property type="molecule type" value="Genomic_DNA"/>
</dbReference>
<dbReference type="PANTHER" id="PTHR37423">
    <property type="entry name" value="SOLUBLE LYTIC MUREIN TRANSGLYCOSYLASE-RELATED"/>
    <property type="match status" value="1"/>
</dbReference>
<gene>
    <name evidence="4" type="ORF">HTY61_07825</name>
</gene>
<dbReference type="KEGG" id="orm:HTY61_07825"/>
<dbReference type="Gene3D" id="1.10.530.10">
    <property type="match status" value="1"/>
</dbReference>
<dbReference type="InterPro" id="IPR008258">
    <property type="entry name" value="Transglycosylase_SLT_dom_1"/>
</dbReference>
<dbReference type="SUPFAM" id="SSF53955">
    <property type="entry name" value="Lysozyme-like"/>
    <property type="match status" value="1"/>
</dbReference>
<evidence type="ECO:0000259" key="3">
    <source>
        <dbReference type="Pfam" id="PF01464"/>
    </source>
</evidence>
<dbReference type="Pfam" id="PF01464">
    <property type="entry name" value="SLT"/>
    <property type="match status" value="1"/>
</dbReference>